<dbReference type="WBParaSite" id="Csp11.Scaffold630.g17953.t1">
    <property type="protein sequence ID" value="Csp11.Scaffold630.g17953.t1"/>
    <property type="gene ID" value="Csp11.Scaffold630.g17953"/>
</dbReference>
<accession>A0A1I7UP71</accession>
<dbReference type="Proteomes" id="UP000095282">
    <property type="component" value="Unplaced"/>
</dbReference>
<name>A0A1I7UP71_9PELO</name>
<proteinExistence type="predicted"/>
<sequence>MDHLDYKMLKQMTIPTTCLDALFVFLPARATIKEMTKTMDVRKLLRMLAFKSGTKKQEIVFSSGETIGPFYEDFPGLKVKKVSDTGVEFELNEKRFSLTKVGETFVTYKIIVN</sequence>
<keyword evidence="1" id="KW-1185">Reference proteome</keyword>
<organism evidence="1 2">
    <name type="scientific">Caenorhabditis tropicalis</name>
    <dbReference type="NCBI Taxonomy" id="1561998"/>
    <lineage>
        <taxon>Eukaryota</taxon>
        <taxon>Metazoa</taxon>
        <taxon>Ecdysozoa</taxon>
        <taxon>Nematoda</taxon>
        <taxon>Chromadorea</taxon>
        <taxon>Rhabditida</taxon>
        <taxon>Rhabditina</taxon>
        <taxon>Rhabditomorpha</taxon>
        <taxon>Rhabditoidea</taxon>
        <taxon>Rhabditidae</taxon>
        <taxon>Peloderinae</taxon>
        <taxon>Caenorhabditis</taxon>
    </lineage>
</organism>
<evidence type="ECO:0000313" key="2">
    <source>
        <dbReference type="WBParaSite" id="Csp11.Scaffold630.g17953.t1"/>
    </source>
</evidence>
<evidence type="ECO:0000313" key="1">
    <source>
        <dbReference type="Proteomes" id="UP000095282"/>
    </source>
</evidence>
<dbReference type="AlphaFoldDB" id="A0A1I7UP71"/>
<protein>
    <submittedName>
        <fullName evidence="2">FTH domain-containing protein</fullName>
    </submittedName>
</protein>
<reference evidence="2" key="1">
    <citation type="submission" date="2016-11" db="UniProtKB">
        <authorList>
            <consortium name="WormBaseParasite"/>
        </authorList>
    </citation>
    <scope>IDENTIFICATION</scope>
</reference>